<proteinExistence type="predicted"/>
<organism evidence="1 2">
    <name type="scientific">Massilia aquatica</name>
    <dbReference type="NCBI Taxonomy" id="2609000"/>
    <lineage>
        <taxon>Bacteria</taxon>
        <taxon>Pseudomonadati</taxon>
        <taxon>Pseudomonadota</taxon>
        <taxon>Betaproteobacteria</taxon>
        <taxon>Burkholderiales</taxon>
        <taxon>Oxalobacteraceae</taxon>
        <taxon>Telluria group</taxon>
        <taxon>Massilia</taxon>
    </lineage>
</organism>
<comment type="caution">
    <text evidence="1">The sequence shown here is derived from an EMBL/GenBank/DDBJ whole genome shotgun (WGS) entry which is preliminary data.</text>
</comment>
<protein>
    <submittedName>
        <fullName evidence="1">Uncharacterized protein</fullName>
    </submittedName>
</protein>
<dbReference type="Proteomes" id="UP000819052">
    <property type="component" value="Unassembled WGS sequence"/>
</dbReference>
<accession>A0ABX0MK88</accession>
<dbReference type="RefSeq" id="WP_167081615.1">
    <property type="nucleotide sequence ID" value="NZ_VVIW01000037.1"/>
</dbReference>
<gene>
    <name evidence="1" type="ORF">F1609_31770</name>
</gene>
<evidence type="ECO:0000313" key="2">
    <source>
        <dbReference type="Proteomes" id="UP000819052"/>
    </source>
</evidence>
<dbReference type="EMBL" id="VVIW01000037">
    <property type="protein sequence ID" value="NHZ44702.1"/>
    <property type="molecule type" value="Genomic_DNA"/>
</dbReference>
<evidence type="ECO:0000313" key="1">
    <source>
        <dbReference type="EMBL" id="NHZ44702.1"/>
    </source>
</evidence>
<keyword evidence="2" id="KW-1185">Reference proteome</keyword>
<name>A0ABX0MK88_9BURK</name>
<reference evidence="1 2" key="1">
    <citation type="submission" date="2019-09" db="EMBL/GenBank/DDBJ databases">
        <title>Taxonomy of Antarctic Massilia spp.: description of Massilia rubra sp. nov., Massilia aquatica sp. nov., Massilia mucilaginosa sp. nov., Massilia frigida sp. nov. isolated from streams, lakes and regoliths.</title>
        <authorList>
            <person name="Holochova P."/>
            <person name="Sedlacek I."/>
            <person name="Kralova S."/>
            <person name="Maslanova I."/>
            <person name="Busse H.-J."/>
            <person name="Stankova E."/>
            <person name="Vrbovska V."/>
            <person name="Kovarovic V."/>
            <person name="Bartak M."/>
            <person name="Svec P."/>
            <person name="Pantucek R."/>
        </authorList>
    </citation>
    <scope>NUCLEOTIDE SEQUENCE [LARGE SCALE GENOMIC DNA]</scope>
    <source>
        <strain evidence="1 2">CCM 8693</strain>
    </source>
</reference>
<sequence length="528" mass="57007">MMSDASPALRGNAGHAQLVRAINERFNALSGPLFATDASGLFEAYLDALPGHERQEYNCSCCRVFIERFGGLAQVDDDGLLVSAIWDGDTAPAAFRGVATTLARLVRQAGITMPFLSSEAMYGKPAAGGWHHFAIEPARVYRDSELENAWQHACSRREAFVSVRRALDEYSAPVCATALRLLKDDSLHNAEAALGQAQFLVDLHAARDAVHGEHCKDNLVYRMVALAPMGFCHPRTSMIATLLDDILAGKSFEAAAASWSAKMDGLQYMRPQALPTAGAIAAATEAFEKLGAASALERRFATMDDIQETIWLPRAPASPPAAGGIFASVTPKPASSQPASMTAPPVVMTLEKFRRTVLPDADRIEMAAPITKVLFTALTSAVHADARPIMQWDTPAQRNPVAWYVYSGGSDPQDFNLSGDFYEVTAITPLPHEWAGQSHPQHGKGLVLLLKGARDLSCKSSCIFPSCLKSELRAFRSTIEAYSQANDLSGSGEDNVAGMGLYQGGQCAVLLRVTSKGQVSDYRIDRWD</sequence>